<evidence type="ECO:0000313" key="3">
    <source>
        <dbReference type="EMBL" id="MQT14472.1"/>
    </source>
</evidence>
<gene>
    <name evidence="3" type="ORF">F0357_17810</name>
</gene>
<dbReference type="PROSITE" id="PS01124">
    <property type="entry name" value="HTH_ARAC_FAMILY_2"/>
    <property type="match status" value="1"/>
</dbReference>
<proteinExistence type="predicted"/>
<sequence length="338" mass="37150">MQSAPNISRRMPAIPSIRASVLTPIVARLDSVNGTGDMLLAAHGILRSQLGDPYALVPMARYIALFEQAAVEAGDPFLGARLGAALRPGDLGPIGMLFSLSPTIRVAFTRLSRYVSVLQGATGSGLVDEDDRVLWSYRLVDPAMWPRRQDSEFTLSTSCQLLRSCFGPSWRPLEIHLEHPAPRDPELLRRLFRAPVRFDQPSNAIVIAAADAARVHRTEDRDLVAILERHLADLADEADEAPGLKEKVQSLIGIYLGHKPVTIAAVAAELGLSPRTLQRRLSEAGLSLRDMLREHRRALAAHHLAAAETPMSKIAESLGYADSTVFWRARRAWSRRDG</sequence>
<dbReference type="GO" id="GO:0000976">
    <property type="term" value="F:transcription cis-regulatory region binding"/>
    <property type="evidence" value="ECO:0007669"/>
    <property type="project" value="TreeGrafter"/>
</dbReference>
<comment type="caution">
    <text evidence="3">The sequence shown here is derived from an EMBL/GenBank/DDBJ whole genome shotgun (WGS) entry which is preliminary data.</text>
</comment>
<protein>
    <submittedName>
        <fullName evidence="3">Helix-turn-helix domain-containing protein</fullName>
    </submittedName>
</protein>
<dbReference type="RefSeq" id="WP_153485259.1">
    <property type="nucleotide sequence ID" value="NZ_VWNA01000001.1"/>
</dbReference>
<name>A0A6A7Y9Z1_9HYPH</name>
<evidence type="ECO:0000259" key="2">
    <source>
        <dbReference type="PROSITE" id="PS01124"/>
    </source>
</evidence>
<dbReference type="PANTHER" id="PTHR47894">
    <property type="entry name" value="HTH-TYPE TRANSCRIPTIONAL REGULATOR GADX"/>
    <property type="match status" value="1"/>
</dbReference>
<keyword evidence="1" id="KW-0238">DNA-binding</keyword>
<keyword evidence="4" id="KW-1185">Reference proteome</keyword>
<reference evidence="3 4" key="1">
    <citation type="submission" date="2019-09" db="EMBL/GenBank/DDBJ databases">
        <title>Segnochrobactrum spirostomi gen. nov., sp. nov., isolated from the ciliate Spirostomum cf. yagiui and description of a novel family, Segnochrobactraceae fam. nov. within the order Rhizobiales of the class Alphaproteobacteria.</title>
        <authorList>
            <person name="Akter S."/>
            <person name="Shazib S.U.A."/>
            <person name="Shin M.K."/>
        </authorList>
    </citation>
    <scope>NUCLEOTIDE SEQUENCE [LARGE SCALE GENOMIC DNA]</scope>
    <source>
        <strain evidence="3 4">Sp-1</strain>
    </source>
</reference>
<dbReference type="Pfam" id="PF12833">
    <property type="entry name" value="HTH_18"/>
    <property type="match status" value="1"/>
</dbReference>
<feature type="domain" description="HTH araC/xylS-type" evidence="2">
    <location>
        <begin position="246"/>
        <end position="331"/>
    </location>
</feature>
<dbReference type="GO" id="GO:0005829">
    <property type="term" value="C:cytosol"/>
    <property type="evidence" value="ECO:0007669"/>
    <property type="project" value="TreeGrafter"/>
</dbReference>
<dbReference type="Pfam" id="PF12625">
    <property type="entry name" value="Arabinose_bd"/>
    <property type="match status" value="1"/>
</dbReference>
<dbReference type="PANTHER" id="PTHR47894:SF4">
    <property type="entry name" value="HTH-TYPE TRANSCRIPTIONAL REGULATOR GADX"/>
    <property type="match status" value="1"/>
</dbReference>
<dbReference type="GO" id="GO:0003700">
    <property type="term" value="F:DNA-binding transcription factor activity"/>
    <property type="evidence" value="ECO:0007669"/>
    <property type="project" value="InterPro"/>
</dbReference>
<evidence type="ECO:0000313" key="4">
    <source>
        <dbReference type="Proteomes" id="UP000332515"/>
    </source>
</evidence>
<dbReference type="InterPro" id="IPR018060">
    <property type="entry name" value="HTH_AraC"/>
</dbReference>
<dbReference type="AlphaFoldDB" id="A0A6A7Y9Z1"/>
<dbReference type="Gene3D" id="1.10.10.60">
    <property type="entry name" value="Homeodomain-like"/>
    <property type="match status" value="1"/>
</dbReference>
<dbReference type="InterPro" id="IPR032687">
    <property type="entry name" value="AraC-type_N"/>
</dbReference>
<dbReference type="Proteomes" id="UP000332515">
    <property type="component" value="Unassembled WGS sequence"/>
</dbReference>
<dbReference type="EMBL" id="VWNA01000001">
    <property type="protein sequence ID" value="MQT14472.1"/>
    <property type="molecule type" value="Genomic_DNA"/>
</dbReference>
<organism evidence="3 4">
    <name type="scientific">Segnochrobactrum spirostomi</name>
    <dbReference type="NCBI Taxonomy" id="2608987"/>
    <lineage>
        <taxon>Bacteria</taxon>
        <taxon>Pseudomonadati</taxon>
        <taxon>Pseudomonadota</taxon>
        <taxon>Alphaproteobacteria</taxon>
        <taxon>Hyphomicrobiales</taxon>
        <taxon>Segnochrobactraceae</taxon>
        <taxon>Segnochrobactrum</taxon>
    </lineage>
</organism>
<accession>A0A6A7Y9Z1</accession>
<evidence type="ECO:0000256" key="1">
    <source>
        <dbReference type="ARBA" id="ARBA00023125"/>
    </source>
</evidence>
<dbReference type="SMART" id="SM00342">
    <property type="entry name" value="HTH_ARAC"/>
    <property type="match status" value="1"/>
</dbReference>